<accession>A0AAN6ML74</accession>
<evidence type="ECO:0000313" key="3">
    <source>
        <dbReference type="Proteomes" id="UP001303889"/>
    </source>
</evidence>
<dbReference type="Proteomes" id="UP001303889">
    <property type="component" value="Unassembled WGS sequence"/>
</dbReference>
<reference evidence="2" key="2">
    <citation type="submission" date="2023-05" db="EMBL/GenBank/DDBJ databases">
        <authorList>
            <consortium name="Lawrence Berkeley National Laboratory"/>
            <person name="Steindorff A."/>
            <person name="Hensen N."/>
            <person name="Bonometti L."/>
            <person name="Westerberg I."/>
            <person name="Brannstrom I.O."/>
            <person name="Guillou S."/>
            <person name="Cros-Aarteil S."/>
            <person name="Calhoun S."/>
            <person name="Haridas S."/>
            <person name="Kuo A."/>
            <person name="Mondo S."/>
            <person name="Pangilinan J."/>
            <person name="Riley R."/>
            <person name="Labutti K."/>
            <person name="Andreopoulos B."/>
            <person name="Lipzen A."/>
            <person name="Chen C."/>
            <person name="Yanf M."/>
            <person name="Daum C."/>
            <person name="Ng V."/>
            <person name="Clum A."/>
            <person name="Ohm R."/>
            <person name="Martin F."/>
            <person name="Silar P."/>
            <person name="Natvig D."/>
            <person name="Lalanne C."/>
            <person name="Gautier V."/>
            <person name="Ament-Velasquez S.L."/>
            <person name="Kruys A."/>
            <person name="Hutchinson M.I."/>
            <person name="Powell A.J."/>
            <person name="Barry K."/>
            <person name="Miller A.N."/>
            <person name="Grigoriev I.V."/>
            <person name="Debuchy R."/>
            <person name="Gladieux P."/>
            <person name="Thoren M.H."/>
            <person name="Johannesson H."/>
        </authorList>
    </citation>
    <scope>NUCLEOTIDE SEQUENCE</scope>
    <source>
        <strain evidence="2">CBS 103.79</strain>
    </source>
</reference>
<feature type="region of interest" description="Disordered" evidence="1">
    <location>
        <begin position="290"/>
        <end position="310"/>
    </location>
</feature>
<feature type="compositionally biased region" description="Low complexity" evidence="1">
    <location>
        <begin position="160"/>
        <end position="176"/>
    </location>
</feature>
<feature type="compositionally biased region" description="Low complexity" evidence="1">
    <location>
        <begin position="123"/>
        <end position="137"/>
    </location>
</feature>
<feature type="compositionally biased region" description="Basic and acidic residues" evidence="1">
    <location>
        <begin position="292"/>
        <end position="302"/>
    </location>
</feature>
<evidence type="ECO:0000256" key="1">
    <source>
        <dbReference type="SAM" id="MobiDB-lite"/>
    </source>
</evidence>
<gene>
    <name evidence="2" type="ORF">C8A05DRAFT_33294</name>
</gene>
<sequence length="310" mass="33375">MPPGRAIKAPFFPHQDETLPDWQLSPHRDHLSPANGMWQPTSDLTSYDTLDDDASSNFDAPSTGTTGWGDCYGVIPADYAWEPPASSSTTLSPYYAAPAWPISPSVPPSSNTWSPNDAPLPSPSSEAPSYIFTSSPLGDDDDLDADPASPATTPQPSPATPSQRTSSVSTSARTPTPALPPPKGKPKKKTSKRPSTTTPPTDPPKPRLGRPPKRRHKFDTPSDAAPPPKTLGGVLPANVDPRVASERIKREAWERCKAEAAEMLQRRMMLRDHEHGALEREAQRLQVNLGLMREKVKGRGRGEGGNGDGS</sequence>
<proteinExistence type="predicted"/>
<feature type="region of interest" description="Disordered" evidence="1">
    <location>
        <begin position="93"/>
        <end position="238"/>
    </location>
</feature>
<feature type="region of interest" description="Disordered" evidence="1">
    <location>
        <begin position="26"/>
        <end position="46"/>
    </location>
</feature>
<protein>
    <submittedName>
        <fullName evidence="2">Uncharacterized protein</fullName>
    </submittedName>
</protein>
<dbReference type="EMBL" id="MU855476">
    <property type="protein sequence ID" value="KAK3902980.1"/>
    <property type="molecule type" value="Genomic_DNA"/>
</dbReference>
<organism evidence="2 3">
    <name type="scientific">Staphylotrichum tortipilum</name>
    <dbReference type="NCBI Taxonomy" id="2831512"/>
    <lineage>
        <taxon>Eukaryota</taxon>
        <taxon>Fungi</taxon>
        <taxon>Dikarya</taxon>
        <taxon>Ascomycota</taxon>
        <taxon>Pezizomycotina</taxon>
        <taxon>Sordariomycetes</taxon>
        <taxon>Sordariomycetidae</taxon>
        <taxon>Sordariales</taxon>
        <taxon>Chaetomiaceae</taxon>
        <taxon>Staphylotrichum</taxon>
    </lineage>
</organism>
<dbReference type="AlphaFoldDB" id="A0AAN6ML74"/>
<keyword evidence="3" id="KW-1185">Reference proteome</keyword>
<reference evidence="2" key="1">
    <citation type="journal article" date="2023" name="Mol. Phylogenet. Evol.">
        <title>Genome-scale phylogeny and comparative genomics of the fungal order Sordariales.</title>
        <authorList>
            <person name="Hensen N."/>
            <person name="Bonometti L."/>
            <person name="Westerberg I."/>
            <person name="Brannstrom I.O."/>
            <person name="Guillou S."/>
            <person name="Cros-Aarteil S."/>
            <person name="Calhoun S."/>
            <person name="Haridas S."/>
            <person name="Kuo A."/>
            <person name="Mondo S."/>
            <person name="Pangilinan J."/>
            <person name="Riley R."/>
            <person name="LaButti K."/>
            <person name="Andreopoulos B."/>
            <person name="Lipzen A."/>
            <person name="Chen C."/>
            <person name="Yan M."/>
            <person name="Daum C."/>
            <person name="Ng V."/>
            <person name="Clum A."/>
            <person name="Steindorff A."/>
            <person name="Ohm R.A."/>
            <person name="Martin F."/>
            <person name="Silar P."/>
            <person name="Natvig D.O."/>
            <person name="Lalanne C."/>
            <person name="Gautier V."/>
            <person name="Ament-Velasquez S.L."/>
            <person name="Kruys A."/>
            <person name="Hutchinson M.I."/>
            <person name="Powell A.J."/>
            <person name="Barry K."/>
            <person name="Miller A.N."/>
            <person name="Grigoriev I.V."/>
            <person name="Debuchy R."/>
            <person name="Gladieux P."/>
            <person name="Hiltunen Thoren M."/>
            <person name="Johannesson H."/>
        </authorList>
    </citation>
    <scope>NUCLEOTIDE SEQUENCE</scope>
    <source>
        <strain evidence="2">CBS 103.79</strain>
    </source>
</reference>
<name>A0AAN6ML74_9PEZI</name>
<evidence type="ECO:0000313" key="2">
    <source>
        <dbReference type="EMBL" id="KAK3902980.1"/>
    </source>
</evidence>
<feature type="compositionally biased region" description="Basic residues" evidence="1">
    <location>
        <begin position="207"/>
        <end position="217"/>
    </location>
</feature>
<comment type="caution">
    <text evidence="2">The sequence shown here is derived from an EMBL/GenBank/DDBJ whole genome shotgun (WGS) entry which is preliminary data.</text>
</comment>